<gene>
    <name evidence="4" type="ORF">MT2528_3534</name>
</gene>
<organism evidence="4 5">
    <name type="scientific">Moritella viscosa</name>
    <dbReference type="NCBI Taxonomy" id="80854"/>
    <lineage>
        <taxon>Bacteria</taxon>
        <taxon>Pseudomonadati</taxon>
        <taxon>Pseudomonadota</taxon>
        <taxon>Gammaproteobacteria</taxon>
        <taxon>Alteromonadales</taxon>
        <taxon>Moritellaceae</taxon>
        <taxon>Moritella</taxon>
    </lineage>
</organism>
<dbReference type="InterPro" id="IPR003367">
    <property type="entry name" value="Thrombospondin_3-like_rpt"/>
</dbReference>
<feature type="domain" description="CBM56" evidence="3">
    <location>
        <begin position="15"/>
        <end position="105"/>
    </location>
</feature>
<dbReference type="EMBL" id="FPLJ01000078">
    <property type="protein sequence ID" value="SGY98014.1"/>
    <property type="molecule type" value="Genomic_DNA"/>
</dbReference>
<evidence type="ECO:0000313" key="5">
    <source>
        <dbReference type="Proteomes" id="UP000182660"/>
    </source>
</evidence>
<proteinExistence type="predicted"/>
<feature type="signal peptide" evidence="2">
    <location>
        <begin position="1"/>
        <end position="21"/>
    </location>
</feature>
<name>A0ABY1HGW1_9GAMM</name>
<sequence>MTVQLLMIMGLLILNVNQVRAVGEVSGITLINDDAVEFHLDSNDWADVHYKVNGGNQRNIRMTLSKNGNRFQLNNLSSGDSVNYRFTYWGSEGFAIVTSVQNYTLQSEQAKDTDNDGVVDSIDQCSATRQGTTVNDVGCELDSDNDGVVDSLDQCPNTQSGQAVDTNGCELATEMTGIEQVGSDTVHFYVNNNAWADVHFKVNGGGQ</sequence>
<dbReference type="Gene3D" id="4.10.1080.10">
    <property type="entry name" value="TSP type-3 repeat"/>
    <property type="match status" value="1"/>
</dbReference>
<dbReference type="Pfam" id="PF02412">
    <property type="entry name" value="TSP_3"/>
    <property type="match status" value="2"/>
</dbReference>
<dbReference type="InterPro" id="IPR047569">
    <property type="entry name" value="CBM56"/>
</dbReference>
<dbReference type="InterPro" id="IPR028974">
    <property type="entry name" value="TSP_type-3_rpt"/>
</dbReference>
<reference evidence="4 5" key="1">
    <citation type="submission" date="2016-11" db="EMBL/GenBank/DDBJ databases">
        <authorList>
            <person name="Klemetsen T."/>
        </authorList>
    </citation>
    <scope>NUCLEOTIDE SEQUENCE [LARGE SCALE GENOMIC DNA]</scope>
    <source>
        <strain evidence="4">MT 2528</strain>
    </source>
</reference>
<evidence type="ECO:0000256" key="2">
    <source>
        <dbReference type="SAM" id="SignalP"/>
    </source>
</evidence>
<protein>
    <recommendedName>
        <fullName evidence="3">CBM56 domain-containing protein</fullName>
    </recommendedName>
</protein>
<keyword evidence="5" id="KW-1185">Reference proteome</keyword>
<evidence type="ECO:0000313" key="4">
    <source>
        <dbReference type="EMBL" id="SGY98014.1"/>
    </source>
</evidence>
<dbReference type="PROSITE" id="PS52005">
    <property type="entry name" value="CBM56"/>
    <property type="match status" value="1"/>
</dbReference>
<comment type="caution">
    <text evidence="4">The sequence shown here is derived from an EMBL/GenBank/DDBJ whole genome shotgun (WGS) entry which is preliminary data.</text>
</comment>
<feature type="chain" id="PRO_5046287868" description="CBM56 domain-containing protein" evidence="2">
    <location>
        <begin position="22"/>
        <end position="207"/>
    </location>
</feature>
<dbReference type="Pfam" id="PF22184">
    <property type="entry name" value="CBM_56"/>
    <property type="match status" value="2"/>
</dbReference>
<dbReference type="SUPFAM" id="SSF103647">
    <property type="entry name" value="TSP type-3 repeat"/>
    <property type="match status" value="1"/>
</dbReference>
<keyword evidence="1 2" id="KW-0732">Signal</keyword>
<evidence type="ECO:0000256" key="1">
    <source>
        <dbReference type="ARBA" id="ARBA00022729"/>
    </source>
</evidence>
<evidence type="ECO:0000259" key="3">
    <source>
        <dbReference type="PROSITE" id="PS52005"/>
    </source>
</evidence>
<dbReference type="Proteomes" id="UP000182660">
    <property type="component" value="Unassembled WGS sequence"/>
</dbReference>
<accession>A0ABY1HGW1</accession>